<dbReference type="InterPro" id="IPR008538">
    <property type="entry name" value="Uma2"/>
</dbReference>
<dbReference type="InterPro" id="IPR011335">
    <property type="entry name" value="Restrct_endonuc-II-like"/>
</dbReference>
<keyword evidence="3" id="KW-0540">Nuclease</keyword>
<gene>
    <name evidence="3" type="ORF">PX52LOC_00462</name>
</gene>
<dbReference type="GO" id="GO:0004519">
    <property type="term" value="F:endonuclease activity"/>
    <property type="evidence" value="ECO:0007669"/>
    <property type="project" value="UniProtKB-KW"/>
</dbReference>
<dbReference type="PANTHER" id="PTHR35400:SF3">
    <property type="entry name" value="SLL1072 PROTEIN"/>
    <property type="match status" value="1"/>
</dbReference>
<dbReference type="AlphaFoldDB" id="A0A5C1A921"/>
<evidence type="ECO:0000313" key="4">
    <source>
        <dbReference type="Proteomes" id="UP000324974"/>
    </source>
</evidence>
<dbReference type="OrthoDB" id="269716at2"/>
<accession>A0A5C1A921</accession>
<proteinExistence type="predicted"/>
<evidence type="ECO:0000313" key="3">
    <source>
        <dbReference type="EMBL" id="QEL13604.1"/>
    </source>
</evidence>
<dbReference type="KEGG" id="lrs:PX52LOC_00462"/>
<protein>
    <submittedName>
        <fullName evidence="3">Uma2 family endonuclease</fullName>
    </submittedName>
</protein>
<dbReference type="EMBL" id="CP042425">
    <property type="protein sequence ID" value="QEL13604.1"/>
    <property type="molecule type" value="Genomic_DNA"/>
</dbReference>
<evidence type="ECO:0000259" key="2">
    <source>
        <dbReference type="Pfam" id="PF05685"/>
    </source>
</evidence>
<organism evidence="3 4">
    <name type="scientific">Limnoglobus roseus</name>
    <dbReference type="NCBI Taxonomy" id="2598579"/>
    <lineage>
        <taxon>Bacteria</taxon>
        <taxon>Pseudomonadati</taxon>
        <taxon>Planctomycetota</taxon>
        <taxon>Planctomycetia</taxon>
        <taxon>Gemmatales</taxon>
        <taxon>Gemmataceae</taxon>
        <taxon>Limnoglobus</taxon>
    </lineage>
</organism>
<feature type="domain" description="Putative restriction endonuclease" evidence="2">
    <location>
        <begin position="33"/>
        <end position="201"/>
    </location>
</feature>
<sequence length="242" mass="26777">MRMPSASRVTKAPANPRYEPPFQSGDHMDQKTFHELYKQTPDGFKAELIGGVVYVASPVKHVSHGRPHARMAFWLGMYSAATEGTEVADNSTNILGEENEPQPDLTMIVLPESGGQTTINAEDYLVGPAELLVEVANTTAAIDRHAKRHEYEAAGVLEYLIVVVRNREVEWFTRGKRGFTALKPDAAGVLRSRVFPGLWLDPAGVFDRTAKRLLGVLNEGLLSEEHAKFVKKLVAKAKRNRS</sequence>
<keyword evidence="4" id="KW-1185">Reference proteome</keyword>
<name>A0A5C1A921_9BACT</name>
<dbReference type="InterPro" id="IPR012296">
    <property type="entry name" value="Nuclease_put_TT1808"/>
</dbReference>
<feature type="region of interest" description="Disordered" evidence="1">
    <location>
        <begin position="1"/>
        <end position="26"/>
    </location>
</feature>
<evidence type="ECO:0000256" key="1">
    <source>
        <dbReference type="SAM" id="MobiDB-lite"/>
    </source>
</evidence>
<keyword evidence="3" id="KW-0255">Endonuclease</keyword>
<dbReference type="PANTHER" id="PTHR35400">
    <property type="entry name" value="SLR1083 PROTEIN"/>
    <property type="match status" value="1"/>
</dbReference>
<dbReference type="Proteomes" id="UP000324974">
    <property type="component" value="Chromosome"/>
</dbReference>
<dbReference type="CDD" id="cd06260">
    <property type="entry name" value="DUF820-like"/>
    <property type="match status" value="1"/>
</dbReference>
<dbReference type="Gene3D" id="3.90.1570.10">
    <property type="entry name" value="tt1808, chain A"/>
    <property type="match status" value="1"/>
</dbReference>
<reference evidence="4" key="1">
    <citation type="submission" date="2019-08" db="EMBL/GenBank/DDBJ databases">
        <title>Limnoglobus roseus gen. nov., sp. nov., a novel freshwater planctomycete with a giant genome from the family Gemmataceae.</title>
        <authorList>
            <person name="Kulichevskaya I.S."/>
            <person name="Naumoff D.G."/>
            <person name="Miroshnikov K."/>
            <person name="Ivanova A."/>
            <person name="Philippov D.A."/>
            <person name="Hakobyan A."/>
            <person name="Rijpstra I.C."/>
            <person name="Sinninghe Damste J.S."/>
            <person name="Liesack W."/>
            <person name="Dedysh S.N."/>
        </authorList>
    </citation>
    <scope>NUCLEOTIDE SEQUENCE [LARGE SCALE GENOMIC DNA]</scope>
    <source>
        <strain evidence="4">PX52</strain>
    </source>
</reference>
<dbReference type="Pfam" id="PF05685">
    <property type="entry name" value="Uma2"/>
    <property type="match status" value="1"/>
</dbReference>
<keyword evidence="3" id="KW-0378">Hydrolase</keyword>
<dbReference type="SUPFAM" id="SSF52980">
    <property type="entry name" value="Restriction endonuclease-like"/>
    <property type="match status" value="1"/>
</dbReference>